<evidence type="ECO:0000313" key="1">
    <source>
        <dbReference type="EMBL" id="PVD37399.1"/>
    </source>
</evidence>
<reference evidence="1 2" key="1">
    <citation type="submission" date="2018-04" db="EMBL/GenBank/DDBJ databases">
        <title>The genome of golden apple snail Pomacea canaliculata provides insight into stress tolerance and invasive adaptation.</title>
        <authorList>
            <person name="Liu C."/>
            <person name="Liu B."/>
            <person name="Ren Y."/>
            <person name="Zhang Y."/>
            <person name="Wang H."/>
            <person name="Li S."/>
            <person name="Jiang F."/>
            <person name="Yin L."/>
            <person name="Zhang G."/>
            <person name="Qian W."/>
            <person name="Fan W."/>
        </authorList>
    </citation>
    <scope>NUCLEOTIDE SEQUENCE [LARGE SCALE GENOMIC DNA]</scope>
    <source>
        <strain evidence="1">SZHN2017</strain>
        <tissue evidence="1">Muscle</tissue>
    </source>
</reference>
<comment type="caution">
    <text evidence="1">The sequence shown here is derived from an EMBL/GenBank/DDBJ whole genome shotgun (WGS) entry which is preliminary data.</text>
</comment>
<name>A0A2T7PVF4_POMCA</name>
<organism evidence="1 2">
    <name type="scientific">Pomacea canaliculata</name>
    <name type="common">Golden apple snail</name>
    <dbReference type="NCBI Taxonomy" id="400727"/>
    <lineage>
        <taxon>Eukaryota</taxon>
        <taxon>Metazoa</taxon>
        <taxon>Spiralia</taxon>
        <taxon>Lophotrochozoa</taxon>
        <taxon>Mollusca</taxon>
        <taxon>Gastropoda</taxon>
        <taxon>Caenogastropoda</taxon>
        <taxon>Architaenioglossa</taxon>
        <taxon>Ampullarioidea</taxon>
        <taxon>Ampullariidae</taxon>
        <taxon>Pomacea</taxon>
    </lineage>
</organism>
<proteinExistence type="predicted"/>
<dbReference type="EMBL" id="PZQS01000002">
    <property type="protein sequence ID" value="PVD37399.1"/>
    <property type="molecule type" value="Genomic_DNA"/>
</dbReference>
<gene>
    <name evidence="1" type="ORF">C0Q70_04398</name>
</gene>
<evidence type="ECO:0000313" key="2">
    <source>
        <dbReference type="Proteomes" id="UP000245119"/>
    </source>
</evidence>
<keyword evidence="2" id="KW-1185">Reference proteome</keyword>
<dbReference type="Proteomes" id="UP000245119">
    <property type="component" value="Linkage Group LG2"/>
</dbReference>
<sequence>MDTQALSTRGGEKLAPGFLQVPQGVWQRSLRLKTAGPCGRAHGGLPPPRSDLSVEDFIVICHQGFVDNDEGVEGIIIFVVGGGDSPAGGMTGGRGVLAWRLPDSLETKLRDLLDFTSETAADT</sequence>
<accession>A0A2T7PVF4</accession>
<dbReference type="AlphaFoldDB" id="A0A2T7PVF4"/>
<protein>
    <submittedName>
        <fullName evidence="1">Uncharacterized protein</fullName>
    </submittedName>
</protein>